<dbReference type="GO" id="GO:0009102">
    <property type="term" value="P:biotin biosynthetic process"/>
    <property type="evidence" value="ECO:0007669"/>
    <property type="project" value="UniProtKB-KW"/>
</dbReference>
<proteinExistence type="predicted"/>
<accession>A0A1S7LLY0</accession>
<keyword evidence="4" id="KW-0093">Biotin biosynthesis</keyword>
<keyword evidence="2" id="KW-0808">Transferase</keyword>
<dbReference type="AlphaFoldDB" id="A0A1S7LLY0"/>
<evidence type="ECO:0000256" key="3">
    <source>
        <dbReference type="ARBA" id="ARBA00022691"/>
    </source>
</evidence>
<protein>
    <submittedName>
        <fullName evidence="6">Putative Biotin biosynthesis protein BioC</fullName>
    </submittedName>
</protein>
<dbReference type="InterPro" id="IPR011814">
    <property type="entry name" value="BioC"/>
</dbReference>
<dbReference type="PANTHER" id="PTHR13090">
    <property type="entry name" value="ARGININE-HYDROXYLASE NDUFAF5, MITOCHONDRIAL"/>
    <property type="match status" value="1"/>
</dbReference>
<dbReference type="GO" id="GO:0010340">
    <property type="term" value="F:carboxyl-O-methyltransferase activity"/>
    <property type="evidence" value="ECO:0007669"/>
    <property type="project" value="InterPro"/>
</dbReference>
<evidence type="ECO:0000256" key="2">
    <source>
        <dbReference type="ARBA" id="ARBA00022679"/>
    </source>
</evidence>
<evidence type="ECO:0000256" key="4">
    <source>
        <dbReference type="ARBA" id="ARBA00022756"/>
    </source>
</evidence>
<dbReference type="InterPro" id="IPR050602">
    <property type="entry name" value="Malonyl-ACP_OMT"/>
</dbReference>
<evidence type="ECO:0000313" key="6">
    <source>
        <dbReference type="EMBL" id="CRH07658.1"/>
    </source>
</evidence>
<evidence type="ECO:0000256" key="1">
    <source>
        <dbReference type="ARBA" id="ARBA00022603"/>
    </source>
</evidence>
<dbReference type="Gene3D" id="3.40.50.150">
    <property type="entry name" value="Vaccinia Virus protein VP39"/>
    <property type="match status" value="1"/>
</dbReference>
<name>A0A1S7LLY0_MAGMO</name>
<dbReference type="InterPro" id="IPR029063">
    <property type="entry name" value="SAM-dependent_MTases_sf"/>
</dbReference>
<keyword evidence="1" id="KW-0489">Methyltransferase</keyword>
<dbReference type="Pfam" id="PF08242">
    <property type="entry name" value="Methyltransf_12"/>
    <property type="match status" value="1"/>
</dbReference>
<sequence>MNRFIRPEGQRRSRHVAERFGSAVNYHNKALLQQHVAEELADRLHDYPLPERPRVLEIGCGTGFLSRHLLRQWPEGEFLFTDIAPEMIKRCQSHLADIPGDKNFAVMDGELNALTGGFDLVVSSLAFQWFEDLSHGLMGLSDLLRHNGLLAFATLGEETFQEWQALCERNNAPFGRPDYPHRQALIKMLPQGGEGDVEEDRIPVDHASVLGFLRTLKAVGAHLPAEQHRPVSAATMRRLIHATRGQASAGRDHGFQVTYHVLYGFFTRSEDERPIH</sequence>
<dbReference type="InterPro" id="IPR013217">
    <property type="entry name" value="Methyltransf_12"/>
</dbReference>
<gene>
    <name evidence="6" type="ORF">MAGMO_3522</name>
</gene>
<dbReference type="SUPFAM" id="SSF53335">
    <property type="entry name" value="S-adenosyl-L-methionine-dependent methyltransferases"/>
    <property type="match status" value="1"/>
</dbReference>
<dbReference type="PANTHER" id="PTHR13090:SF1">
    <property type="entry name" value="ARGININE-HYDROXYLASE NDUFAF5, MITOCHONDRIAL"/>
    <property type="match status" value="1"/>
</dbReference>
<evidence type="ECO:0000259" key="5">
    <source>
        <dbReference type="Pfam" id="PF08242"/>
    </source>
</evidence>
<reference evidence="6" key="1">
    <citation type="submission" date="2015-04" db="EMBL/GenBank/DDBJ databases">
        <authorList>
            <person name="Syromyatnikov M.Y."/>
            <person name="Popov V.N."/>
        </authorList>
    </citation>
    <scope>NUCLEOTIDE SEQUENCE</scope>
    <source>
        <strain evidence="6">MO-1</strain>
    </source>
</reference>
<dbReference type="EMBL" id="LO017727">
    <property type="protein sequence ID" value="CRH07658.1"/>
    <property type="molecule type" value="Genomic_DNA"/>
</dbReference>
<keyword evidence="3" id="KW-0949">S-adenosyl-L-methionine</keyword>
<dbReference type="GO" id="GO:0032259">
    <property type="term" value="P:methylation"/>
    <property type="evidence" value="ECO:0007669"/>
    <property type="project" value="UniProtKB-KW"/>
</dbReference>
<organism evidence="6">
    <name type="scientific">Magnetococcus massalia (strain MO-1)</name>
    <dbReference type="NCBI Taxonomy" id="451514"/>
    <lineage>
        <taxon>Bacteria</taxon>
        <taxon>Pseudomonadati</taxon>
        <taxon>Pseudomonadota</taxon>
        <taxon>Magnetococcia</taxon>
        <taxon>Magnetococcales</taxon>
        <taxon>Magnetococcaceae</taxon>
        <taxon>Magnetococcus</taxon>
    </lineage>
</organism>
<dbReference type="CDD" id="cd02440">
    <property type="entry name" value="AdoMet_MTases"/>
    <property type="match status" value="1"/>
</dbReference>
<feature type="domain" description="Methyltransferase type 12" evidence="5">
    <location>
        <begin position="56"/>
        <end position="150"/>
    </location>
</feature>
<dbReference type="NCBIfam" id="TIGR02072">
    <property type="entry name" value="BioC"/>
    <property type="match status" value="1"/>
</dbReference>